<organism evidence="1 2">
    <name type="scientific">Prunus dulcis</name>
    <name type="common">Almond</name>
    <name type="synonym">Amygdalus dulcis</name>
    <dbReference type="NCBI Taxonomy" id="3755"/>
    <lineage>
        <taxon>Eukaryota</taxon>
        <taxon>Viridiplantae</taxon>
        <taxon>Streptophyta</taxon>
        <taxon>Embryophyta</taxon>
        <taxon>Tracheophyta</taxon>
        <taxon>Spermatophyta</taxon>
        <taxon>Magnoliopsida</taxon>
        <taxon>eudicotyledons</taxon>
        <taxon>Gunneridae</taxon>
        <taxon>Pentapetalae</taxon>
        <taxon>rosids</taxon>
        <taxon>fabids</taxon>
        <taxon>Rosales</taxon>
        <taxon>Rosaceae</taxon>
        <taxon>Amygdaloideae</taxon>
        <taxon>Amygdaleae</taxon>
        <taxon>Prunus</taxon>
    </lineage>
</organism>
<proteinExistence type="predicted"/>
<name>A0AAD4ZMT2_PRUDU</name>
<evidence type="ECO:0000313" key="1">
    <source>
        <dbReference type="EMBL" id="KAI5350947.1"/>
    </source>
</evidence>
<comment type="caution">
    <text evidence="1">The sequence shown here is derived from an EMBL/GenBank/DDBJ whole genome shotgun (WGS) entry which is preliminary data.</text>
</comment>
<gene>
    <name evidence="1" type="ORF">L3X38_003838</name>
</gene>
<dbReference type="AlphaFoldDB" id="A0AAD4ZMT2"/>
<keyword evidence="2" id="KW-1185">Reference proteome</keyword>
<dbReference type="Proteomes" id="UP001054821">
    <property type="component" value="Chromosome 1"/>
</dbReference>
<dbReference type="EMBL" id="JAJFAZ020000001">
    <property type="protein sequence ID" value="KAI5350947.1"/>
    <property type="molecule type" value="Genomic_DNA"/>
</dbReference>
<reference evidence="1 2" key="1">
    <citation type="journal article" date="2022" name="G3 (Bethesda)">
        <title>Whole-genome sequence and methylome profiling of the almond [Prunus dulcis (Mill.) D.A. Webb] cultivar 'Nonpareil'.</title>
        <authorList>
            <person name="D'Amico-Willman K.M."/>
            <person name="Ouma W.Z."/>
            <person name="Meulia T."/>
            <person name="Sideli G.M."/>
            <person name="Gradziel T.M."/>
            <person name="Fresnedo-Ramirez J."/>
        </authorList>
    </citation>
    <scope>NUCLEOTIDE SEQUENCE [LARGE SCALE GENOMIC DNA]</scope>
    <source>
        <strain evidence="1">Clone GOH B32 T37-40</strain>
    </source>
</reference>
<sequence length="51" mass="5778">MSLGRSRLAEEKLVDIGFNDGDSSLLRYCFAGWVDMNVMTDDLGIDVWHVE</sequence>
<accession>A0AAD4ZMT2</accession>
<evidence type="ECO:0000313" key="2">
    <source>
        <dbReference type="Proteomes" id="UP001054821"/>
    </source>
</evidence>
<protein>
    <submittedName>
        <fullName evidence="1">Uncharacterized protein</fullName>
    </submittedName>
</protein>